<evidence type="ECO:0000313" key="5">
    <source>
        <dbReference type="EMBL" id="NDL66680.1"/>
    </source>
</evidence>
<dbReference type="Proteomes" id="UP000461585">
    <property type="component" value="Unassembled WGS sequence"/>
</dbReference>
<keyword evidence="1" id="KW-0805">Transcription regulation</keyword>
<gene>
    <name evidence="5" type="ORF">GXN74_02845</name>
</gene>
<dbReference type="GO" id="GO:0043565">
    <property type="term" value="F:sequence-specific DNA binding"/>
    <property type="evidence" value="ECO:0007669"/>
    <property type="project" value="InterPro"/>
</dbReference>
<dbReference type="AlphaFoldDB" id="A0A7X5HU29"/>
<evidence type="ECO:0000259" key="4">
    <source>
        <dbReference type="PROSITE" id="PS01124"/>
    </source>
</evidence>
<dbReference type="EMBL" id="JAAEEH010000005">
    <property type="protein sequence ID" value="NDL66680.1"/>
    <property type="molecule type" value="Genomic_DNA"/>
</dbReference>
<dbReference type="PROSITE" id="PS01124">
    <property type="entry name" value="HTH_ARAC_FAMILY_2"/>
    <property type="match status" value="1"/>
</dbReference>
<evidence type="ECO:0000256" key="1">
    <source>
        <dbReference type="ARBA" id="ARBA00023015"/>
    </source>
</evidence>
<sequence>MKEFNYEYSRPSSNMALKQYIYRIGSYHFNWHKEIELLLVLRGEVEVCGNGVSRVLEADDLIVINANVGHASLAHEPDSIAMVLHVDPVFLKEYYEKIEFLSFNCFSMGDTRDTMAFQSIRASLAEMMLTGNQEESEKRLHFKSALYSLLHTIVSNFPPQEIQAATFVANQKNLDAINGMIRYINKNYRKKITLEKLANESGYNPSYVSQLFKAHLGINYYDYLTRIRLREATVELGKSNASILEIALSNGFPDIKAFNTAFKENFRKSPKEYRSRLNSENAMVDVNFKREFISTEDGYVNKKLEEYISVRKGDFSSTACLNEELRRDQAIQSNRQLAEMASKLRELAQELDAMVGTEDESTQNR</sequence>
<evidence type="ECO:0000256" key="2">
    <source>
        <dbReference type="ARBA" id="ARBA00023125"/>
    </source>
</evidence>
<dbReference type="SUPFAM" id="SSF51215">
    <property type="entry name" value="Regulatory protein AraC"/>
    <property type="match status" value="1"/>
</dbReference>
<dbReference type="PANTHER" id="PTHR43280">
    <property type="entry name" value="ARAC-FAMILY TRANSCRIPTIONAL REGULATOR"/>
    <property type="match status" value="1"/>
</dbReference>
<protein>
    <submittedName>
        <fullName evidence="5">AraC family transcriptional regulator</fullName>
    </submittedName>
</protein>
<comment type="caution">
    <text evidence="5">The sequence shown here is derived from an EMBL/GenBank/DDBJ whole genome shotgun (WGS) entry which is preliminary data.</text>
</comment>
<reference evidence="5 6" key="1">
    <citation type="submission" date="2020-01" db="EMBL/GenBank/DDBJ databases">
        <title>Anaeroalcalibacter tamaniensis gen. nov., sp. nov., moderately halophilic strictly anaerobic fermenter bacterium from mud volcano of Taman peninsula.</title>
        <authorList>
            <person name="Frolova A."/>
            <person name="Merkel A.Y."/>
            <person name="Slobodkin A.I."/>
        </authorList>
    </citation>
    <scope>NUCLEOTIDE SEQUENCE [LARGE SCALE GENOMIC DNA]</scope>
    <source>
        <strain evidence="5 6">F-3ap</strain>
    </source>
</reference>
<keyword evidence="3" id="KW-0804">Transcription</keyword>
<dbReference type="InterPro" id="IPR014710">
    <property type="entry name" value="RmlC-like_jellyroll"/>
</dbReference>
<organism evidence="5 6">
    <name type="scientific">Anaerotalea alkaliphila</name>
    <dbReference type="NCBI Taxonomy" id="2662126"/>
    <lineage>
        <taxon>Bacteria</taxon>
        <taxon>Bacillati</taxon>
        <taxon>Bacillota</taxon>
        <taxon>Clostridia</taxon>
        <taxon>Eubacteriales</taxon>
        <taxon>Anaerotalea</taxon>
    </lineage>
</organism>
<dbReference type="Pfam" id="PF12833">
    <property type="entry name" value="HTH_18"/>
    <property type="match status" value="1"/>
</dbReference>
<keyword evidence="6" id="KW-1185">Reference proteome</keyword>
<dbReference type="PROSITE" id="PS00041">
    <property type="entry name" value="HTH_ARAC_FAMILY_1"/>
    <property type="match status" value="1"/>
</dbReference>
<dbReference type="InterPro" id="IPR018060">
    <property type="entry name" value="HTH_AraC"/>
</dbReference>
<feature type="domain" description="HTH araC/xylS-type" evidence="4">
    <location>
        <begin position="178"/>
        <end position="276"/>
    </location>
</feature>
<dbReference type="SUPFAM" id="SSF46689">
    <property type="entry name" value="Homeodomain-like"/>
    <property type="match status" value="2"/>
</dbReference>
<evidence type="ECO:0000256" key="3">
    <source>
        <dbReference type="ARBA" id="ARBA00023163"/>
    </source>
</evidence>
<proteinExistence type="predicted"/>
<name>A0A7X5HU29_9FIRM</name>
<dbReference type="Gene3D" id="2.60.120.10">
    <property type="entry name" value="Jelly Rolls"/>
    <property type="match status" value="1"/>
</dbReference>
<dbReference type="InterPro" id="IPR009057">
    <property type="entry name" value="Homeodomain-like_sf"/>
</dbReference>
<dbReference type="GO" id="GO:0003700">
    <property type="term" value="F:DNA-binding transcription factor activity"/>
    <property type="evidence" value="ECO:0007669"/>
    <property type="project" value="InterPro"/>
</dbReference>
<dbReference type="RefSeq" id="WP_162369410.1">
    <property type="nucleotide sequence ID" value="NZ_JAAEEH010000005.1"/>
</dbReference>
<dbReference type="Pfam" id="PF07883">
    <property type="entry name" value="Cupin_2"/>
    <property type="match status" value="1"/>
</dbReference>
<dbReference type="Gene3D" id="1.10.10.60">
    <property type="entry name" value="Homeodomain-like"/>
    <property type="match status" value="2"/>
</dbReference>
<dbReference type="PANTHER" id="PTHR43280:SF2">
    <property type="entry name" value="HTH-TYPE TRANSCRIPTIONAL REGULATOR EXSA"/>
    <property type="match status" value="1"/>
</dbReference>
<accession>A0A7X5HU29</accession>
<dbReference type="InterPro" id="IPR018062">
    <property type="entry name" value="HTH_AraC-typ_CS"/>
</dbReference>
<dbReference type="InterPro" id="IPR037923">
    <property type="entry name" value="HTH-like"/>
</dbReference>
<dbReference type="SMART" id="SM00342">
    <property type="entry name" value="HTH_ARAC"/>
    <property type="match status" value="1"/>
</dbReference>
<keyword evidence="2" id="KW-0238">DNA-binding</keyword>
<dbReference type="InterPro" id="IPR013096">
    <property type="entry name" value="Cupin_2"/>
</dbReference>
<evidence type="ECO:0000313" key="6">
    <source>
        <dbReference type="Proteomes" id="UP000461585"/>
    </source>
</evidence>